<organism evidence="5">
    <name type="scientific">Bactrocera dorsalis</name>
    <name type="common">Oriental fruit fly</name>
    <name type="synonym">Dacus dorsalis</name>
    <dbReference type="NCBI Taxonomy" id="27457"/>
    <lineage>
        <taxon>Eukaryota</taxon>
        <taxon>Metazoa</taxon>
        <taxon>Ecdysozoa</taxon>
        <taxon>Arthropoda</taxon>
        <taxon>Hexapoda</taxon>
        <taxon>Insecta</taxon>
        <taxon>Pterygota</taxon>
        <taxon>Neoptera</taxon>
        <taxon>Endopterygota</taxon>
        <taxon>Diptera</taxon>
        <taxon>Brachycera</taxon>
        <taxon>Muscomorpha</taxon>
        <taxon>Tephritoidea</taxon>
        <taxon>Tephritidae</taxon>
        <taxon>Bactrocera</taxon>
        <taxon>Bactrocera</taxon>
    </lineage>
</organism>
<feature type="region of interest" description="Disordered" evidence="4">
    <location>
        <begin position="375"/>
        <end position="398"/>
    </location>
</feature>
<dbReference type="SFLD" id="SFLDS00003">
    <property type="entry name" value="Haloacid_Dehalogenase"/>
    <property type="match status" value="1"/>
</dbReference>
<dbReference type="Gene3D" id="3.40.50.1000">
    <property type="entry name" value="HAD superfamily/HAD-like"/>
    <property type="match status" value="1"/>
</dbReference>
<accession>A0A034WHX6</accession>
<evidence type="ECO:0000256" key="4">
    <source>
        <dbReference type="SAM" id="MobiDB-lite"/>
    </source>
</evidence>
<dbReference type="SFLD" id="SFLDG01129">
    <property type="entry name" value="C1.5:_HAD__Beta-PGM__Phosphata"/>
    <property type="match status" value="1"/>
</dbReference>
<dbReference type="GO" id="GO:0046380">
    <property type="term" value="P:N-acetylneuraminate biosynthetic process"/>
    <property type="evidence" value="ECO:0007669"/>
    <property type="project" value="TreeGrafter"/>
</dbReference>
<dbReference type="RefSeq" id="XP_011207080.2">
    <property type="nucleotide sequence ID" value="XM_011208778.4"/>
</dbReference>
<dbReference type="InterPro" id="IPR036412">
    <property type="entry name" value="HAD-like_sf"/>
</dbReference>
<dbReference type="PANTHER" id="PTHR46470:SF3">
    <property type="entry name" value="N-ACYLNEURAMINATE-9-PHOSPHATASE"/>
    <property type="match status" value="1"/>
</dbReference>
<dbReference type="InterPro" id="IPR023214">
    <property type="entry name" value="HAD_sf"/>
</dbReference>
<dbReference type="Gene3D" id="1.20.120.710">
    <property type="entry name" value="Haloacid dehalogenase hydrolase-like domain"/>
    <property type="match status" value="1"/>
</dbReference>
<name>A0A034WHX6_BACDO</name>
<keyword evidence="3" id="KW-0460">Magnesium</keyword>
<comment type="cofactor">
    <cofactor evidence="1">
        <name>Mg(2+)</name>
        <dbReference type="ChEBI" id="CHEBI:18420"/>
    </cofactor>
</comment>
<dbReference type="InterPro" id="IPR011950">
    <property type="entry name" value="HAD-SF_hydro_IA_CTE7"/>
</dbReference>
<dbReference type="GeneID" id="105228805"/>
<dbReference type="EMBL" id="GAKP01005005">
    <property type="protein sequence ID" value="JAC53947.1"/>
    <property type="molecule type" value="Transcribed_RNA"/>
</dbReference>
<evidence type="ECO:0000256" key="1">
    <source>
        <dbReference type="ARBA" id="ARBA00001946"/>
    </source>
</evidence>
<protein>
    <submittedName>
        <fullName evidence="5">N-acylneuraminate-9-phosphatase</fullName>
    </submittedName>
</protein>
<reference evidence="5" key="1">
    <citation type="journal article" date="2014" name="BMC Genomics">
        <title>Characterizing the developmental transcriptome of the oriental fruit fly, Bactrocera dorsalis (Diptera: Tephritidae) through comparative genomic analysis with Drosophila melanogaster utilizing modENCODE datasets.</title>
        <authorList>
            <person name="Geib S.M."/>
            <person name="Calla B."/>
            <person name="Hall B."/>
            <person name="Hou S."/>
            <person name="Manoukis N.C."/>
        </authorList>
    </citation>
    <scope>NUCLEOTIDE SEQUENCE</scope>
    <source>
        <strain evidence="5">Punador</strain>
    </source>
</reference>
<dbReference type="Pfam" id="PF00702">
    <property type="entry name" value="Hydrolase"/>
    <property type="match status" value="1"/>
</dbReference>
<dbReference type="OrthoDB" id="1694274at2759"/>
<gene>
    <name evidence="5" type="primary">NANP</name>
</gene>
<dbReference type="KEGG" id="bdr:105228805"/>
<dbReference type="SUPFAM" id="SSF56784">
    <property type="entry name" value="HAD-like"/>
    <property type="match status" value="1"/>
</dbReference>
<dbReference type="PRINTS" id="PR00413">
    <property type="entry name" value="HADHALOGNASE"/>
</dbReference>
<dbReference type="NCBIfam" id="TIGR01549">
    <property type="entry name" value="HAD-SF-IA-v1"/>
    <property type="match status" value="1"/>
</dbReference>
<dbReference type="PANTHER" id="PTHR46470">
    <property type="entry name" value="N-ACYLNEURAMINATE-9-PHOSPHATASE"/>
    <property type="match status" value="1"/>
</dbReference>
<dbReference type="NCBIfam" id="TIGR02253">
    <property type="entry name" value="CTE7"/>
    <property type="match status" value="1"/>
</dbReference>
<dbReference type="InterPro" id="IPR006439">
    <property type="entry name" value="HAD-SF_hydro_IA"/>
</dbReference>
<sequence length="398" mass="45113">MAEGEIANDKSIKNADNFCITATNSSSINNAVLGEKLRKITALFFDLDNTLIPTRSGDLKAVKKLSEVLENQFGLSKEEANTATQSFLKAFRRCPDNSQTSLDSWRTYLWREALPPRYKHLAEQIYPKWLKLRYRYLALSADYIQMLCRARESNFLLALITNGPSNAQWEKINKLHVSQYFDCMLVSSDLPWEKPNPQIFYAACNYLGVAPSQCAMFGDKLESDIKGGNLAGLGATFWIPLNAGEIDLNDVQHKPDFTLKQLLDLYKYFPSLNNTRNVRANSNSNTSGTNAQCNTGTTFSLAHGVNGASAVLPQYRRRGSQISHSRTISTCYSDLQRHQTHQQQPNQFGQVQNEQESHDEWFNERLNQEQYRQRRGGSLPTMDYLNSEAENSSDSLFS</sequence>
<dbReference type="InterPro" id="IPR051400">
    <property type="entry name" value="HAD-like_hydrolase"/>
</dbReference>
<feature type="compositionally biased region" description="Polar residues" evidence="4">
    <location>
        <begin position="388"/>
        <end position="398"/>
    </location>
</feature>
<evidence type="ECO:0000313" key="5">
    <source>
        <dbReference type="EMBL" id="JAC53947.1"/>
    </source>
</evidence>
<keyword evidence="2" id="KW-0378">Hydrolase</keyword>
<dbReference type="GO" id="GO:0050124">
    <property type="term" value="F:N-acylneuraminate-9-phosphatase activity"/>
    <property type="evidence" value="ECO:0007669"/>
    <property type="project" value="TreeGrafter"/>
</dbReference>
<dbReference type="AlphaFoldDB" id="A0A034WHX6"/>
<evidence type="ECO:0000256" key="2">
    <source>
        <dbReference type="ARBA" id="ARBA00022801"/>
    </source>
</evidence>
<proteinExistence type="predicted"/>
<evidence type="ECO:0000256" key="3">
    <source>
        <dbReference type="ARBA" id="ARBA00022842"/>
    </source>
</evidence>